<dbReference type="Proteomes" id="UP001235343">
    <property type="component" value="Unassembled WGS sequence"/>
</dbReference>
<dbReference type="EMBL" id="JASTZU010000018">
    <property type="protein sequence ID" value="MDL4839776.1"/>
    <property type="molecule type" value="Genomic_DNA"/>
</dbReference>
<name>A0ABT7L1P6_9BACI</name>
<keyword evidence="7" id="KW-1185">Reference proteome</keyword>
<proteinExistence type="predicted"/>
<keyword evidence="3" id="KW-0804">Transcription</keyword>
<dbReference type="InterPro" id="IPR025996">
    <property type="entry name" value="MT1864/Rv1816-like_C"/>
</dbReference>
<evidence type="ECO:0000259" key="5">
    <source>
        <dbReference type="PROSITE" id="PS50977"/>
    </source>
</evidence>
<keyword evidence="1" id="KW-0805">Transcription regulation</keyword>
<dbReference type="Pfam" id="PF13305">
    <property type="entry name" value="TetR_C_33"/>
    <property type="match status" value="1"/>
</dbReference>
<dbReference type="InterPro" id="IPR001647">
    <property type="entry name" value="HTH_TetR"/>
</dbReference>
<evidence type="ECO:0000313" key="6">
    <source>
        <dbReference type="EMBL" id="MDL4839776.1"/>
    </source>
</evidence>
<keyword evidence="2 4" id="KW-0238">DNA-binding</keyword>
<sequence length="185" mass="20579">MSPRMGLDLQKIVQTSIEIADEDGVHAVTMANLAKRLNIRSPSLYNHIEGLPALRNELALHGLRQLYSAMETNLSQSSLQNPVIALGKAYIRFARLHPGLYEATLHASDNQLPEIQKAGNKIIEITLKVLESYHLDKDTALHTVRGLRSILHGFVSLEQNNGFGITLDLDDSLDYILITFLKGIQ</sequence>
<organism evidence="6 7">
    <name type="scientific">Aquibacillus rhizosphaerae</name>
    <dbReference type="NCBI Taxonomy" id="3051431"/>
    <lineage>
        <taxon>Bacteria</taxon>
        <taxon>Bacillati</taxon>
        <taxon>Bacillota</taxon>
        <taxon>Bacilli</taxon>
        <taxon>Bacillales</taxon>
        <taxon>Bacillaceae</taxon>
        <taxon>Aquibacillus</taxon>
    </lineage>
</organism>
<reference evidence="6 7" key="1">
    <citation type="submission" date="2023-06" db="EMBL/GenBank/DDBJ databases">
        <title>Aquibacillus rhizosphaerae LR5S19.</title>
        <authorList>
            <person name="Sun J.-Q."/>
        </authorList>
    </citation>
    <scope>NUCLEOTIDE SEQUENCE [LARGE SCALE GENOMIC DNA]</scope>
    <source>
        <strain evidence="6 7">LR5S19</strain>
    </source>
</reference>
<dbReference type="InterPro" id="IPR009057">
    <property type="entry name" value="Homeodomain-like_sf"/>
</dbReference>
<protein>
    <submittedName>
        <fullName evidence="6">WHG domain-containing protein</fullName>
    </submittedName>
</protein>
<dbReference type="RefSeq" id="WP_285930731.1">
    <property type="nucleotide sequence ID" value="NZ_JASTZU010000018.1"/>
</dbReference>
<evidence type="ECO:0000256" key="3">
    <source>
        <dbReference type="ARBA" id="ARBA00023163"/>
    </source>
</evidence>
<evidence type="ECO:0000256" key="4">
    <source>
        <dbReference type="PROSITE-ProRule" id="PRU00335"/>
    </source>
</evidence>
<dbReference type="Gene3D" id="1.10.10.60">
    <property type="entry name" value="Homeodomain-like"/>
    <property type="match status" value="1"/>
</dbReference>
<evidence type="ECO:0000256" key="1">
    <source>
        <dbReference type="ARBA" id="ARBA00023015"/>
    </source>
</evidence>
<dbReference type="PROSITE" id="PS50977">
    <property type="entry name" value="HTH_TETR_2"/>
    <property type="match status" value="1"/>
</dbReference>
<dbReference type="Gene3D" id="1.10.357.10">
    <property type="entry name" value="Tetracycline Repressor, domain 2"/>
    <property type="match status" value="1"/>
</dbReference>
<gene>
    <name evidence="6" type="ORF">QQS35_04805</name>
</gene>
<evidence type="ECO:0000313" key="7">
    <source>
        <dbReference type="Proteomes" id="UP001235343"/>
    </source>
</evidence>
<feature type="domain" description="HTH tetR-type" evidence="5">
    <location>
        <begin position="6"/>
        <end position="66"/>
    </location>
</feature>
<evidence type="ECO:0000256" key="2">
    <source>
        <dbReference type="ARBA" id="ARBA00023125"/>
    </source>
</evidence>
<accession>A0ABT7L1P6</accession>
<dbReference type="SUPFAM" id="SSF46689">
    <property type="entry name" value="Homeodomain-like"/>
    <property type="match status" value="1"/>
</dbReference>
<feature type="DNA-binding region" description="H-T-H motif" evidence="4">
    <location>
        <begin position="29"/>
        <end position="48"/>
    </location>
</feature>
<dbReference type="InterPro" id="IPR036271">
    <property type="entry name" value="Tet_transcr_reg_TetR-rel_C_sf"/>
</dbReference>
<comment type="caution">
    <text evidence="6">The sequence shown here is derived from an EMBL/GenBank/DDBJ whole genome shotgun (WGS) entry which is preliminary data.</text>
</comment>
<dbReference type="SUPFAM" id="SSF48498">
    <property type="entry name" value="Tetracyclin repressor-like, C-terminal domain"/>
    <property type="match status" value="1"/>
</dbReference>